<dbReference type="InterPro" id="IPR013783">
    <property type="entry name" value="Ig-like_fold"/>
</dbReference>
<dbReference type="SUPFAM" id="SSF48726">
    <property type="entry name" value="Immunoglobulin"/>
    <property type="match status" value="3"/>
</dbReference>
<feature type="domain" description="Ig-like" evidence="5">
    <location>
        <begin position="208"/>
        <end position="297"/>
    </location>
</feature>
<evidence type="ECO:0000256" key="4">
    <source>
        <dbReference type="SAM" id="MobiDB-lite"/>
    </source>
</evidence>
<dbReference type="GO" id="GO:0009653">
    <property type="term" value="P:anatomical structure morphogenesis"/>
    <property type="evidence" value="ECO:0007669"/>
    <property type="project" value="UniProtKB-ARBA"/>
</dbReference>
<dbReference type="FunFam" id="2.60.40.10:FF:000032">
    <property type="entry name" value="palladin isoform X1"/>
    <property type="match status" value="1"/>
</dbReference>
<feature type="region of interest" description="Disordered" evidence="4">
    <location>
        <begin position="57"/>
        <end position="99"/>
    </location>
</feature>
<reference evidence="7" key="1">
    <citation type="journal article" date="2020" name="G3 (Bethesda)">
        <title>High-Quality Assemblies for Three Invasive Social Wasps from the &lt;i&gt;Vespula&lt;/i&gt; Genus.</title>
        <authorList>
            <person name="Harrop T.W.R."/>
            <person name="Guhlin J."/>
            <person name="McLaughlin G.M."/>
            <person name="Permina E."/>
            <person name="Stockwell P."/>
            <person name="Gilligan J."/>
            <person name="Le Lec M.F."/>
            <person name="Gruber M.A.M."/>
            <person name="Quinn O."/>
            <person name="Lovegrove M."/>
            <person name="Duncan E.J."/>
            <person name="Remnant E.J."/>
            <person name="Van Eeckhoven J."/>
            <person name="Graham B."/>
            <person name="Knapp R.A."/>
            <person name="Langford K.W."/>
            <person name="Kronenberg Z."/>
            <person name="Press M.O."/>
            <person name="Eacker S.M."/>
            <person name="Wilson-Rankin E.E."/>
            <person name="Purcell J."/>
            <person name="Lester P.J."/>
            <person name="Dearden P.K."/>
        </authorList>
    </citation>
    <scope>NUCLEOTIDE SEQUENCE</scope>
    <source>
        <strain evidence="7">Volc-1</strain>
    </source>
</reference>
<dbReference type="PANTHER" id="PTHR45080">
    <property type="entry name" value="CONTACTIN 5"/>
    <property type="match status" value="1"/>
</dbReference>
<feature type="compositionally biased region" description="Basic and acidic residues" evidence="4">
    <location>
        <begin position="1"/>
        <end position="16"/>
    </location>
</feature>
<keyword evidence="1" id="KW-0677">Repeat</keyword>
<evidence type="ECO:0000256" key="3">
    <source>
        <dbReference type="ARBA" id="ARBA00023319"/>
    </source>
</evidence>
<feature type="domain" description="Fibronectin type-III" evidence="6">
    <location>
        <begin position="390"/>
        <end position="492"/>
    </location>
</feature>
<feature type="domain" description="Ig-like" evidence="5">
    <location>
        <begin position="300"/>
        <end position="388"/>
    </location>
</feature>
<dbReference type="GO" id="GO:0030154">
    <property type="term" value="P:cell differentiation"/>
    <property type="evidence" value="ECO:0007669"/>
    <property type="project" value="UniProtKB-ARBA"/>
</dbReference>
<evidence type="ECO:0000256" key="1">
    <source>
        <dbReference type="ARBA" id="ARBA00022737"/>
    </source>
</evidence>
<dbReference type="SUPFAM" id="SSF49265">
    <property type="entry name" value="Fibronectin type III"/>
    <property type="match status" value="1"/>
</dbReference>
<evidence type="ECO:0000259" key="5">
    <source>
        <dbReference type="PROSITE" id="PS50835"/>
    </source>
</evidence>
<accession>A0A834UFX1</accession>
<dbReference type="PANTHER" id="PTHR45080:SF33">
    <property type="entry name" value="IG-LIKE DOMAIN-CONTAINING PROTEIN"/>
    <property type="match status" value="1"/>
</dbReference>
<protein>
    <submittedName>
        <fullName evidence="7">Uncharacterized protein</fullName>
    </submittedName>
</protein>
<sequence length="592" mass="66863">MVAVKKGEEERAGEEKEKEEEENGGRVLKISYVRIRLYLLPLISGWCKPSSKSFEDVDYNDDAQADDSDDYSQNDDESDTPDTIEEPPQIKSNPESKRVRSGTTVILPCLTSNADSFAVVWKKDDEFLYSDDNALTQDKNRIVRTADNSLVIYNTTVNDTSDNYSCSILSDKPITITHRLLVDPPNDRSPSVTTVSSLSTISTSSSVPIIYVTPSNKVEVKQGQNITLGCHTKVQPPPMEMKWYHKTKKLHNDKHTMIHSDYITIYKVGRHDVGIYQCLADNGMDNPPHSAINLIVNYAPEIEVEREIVHTGAGVESEITCIVHAHPPANVTWYKNQKELPKRGRISRKENKLRYTLRIMHTSEQDLGEYTCQAKNELGQANRTISLTGAPSQATIYAAELMRDENDSFILKWRLESYSPITQYILKYRRKGDKEWREIEPRVIDGQGNQYTVEHSLNGLEDGSYEAILVARNSFGWSQPSAPHTFMRDHNSDEATDDNNSEKAAGGNHRIGSLDPTILGHPGVTPSRLCLQKSVIYENCLNYVAKAYTSRRRGAINNLRTPGRSFIIQIRFIRHPLSLSELSAEKTGQYLH</sequence>
<dbReference type="SMART" id="SM00408">
    <property type="entry name" value="IGc2"/>
    <property type="match status" value="3"/>
</dbReference>
<dbReference type="Proteomes" id="UP000600918">
    <property type="component" value="Unassembled WGS sequence"/>
</dbReference>
<feature type="region of interest" description="Disordered" evidence="4">
    <location>
        <begin position="1"/>
        <end position="24"/>
    </location>
</feature>
<dbReference type="Gene3D" id="2.60.40.10">
    <property type="entry name" value="Immunoglobulins"/>
    <property type="match status" value="4"/>
</dbReference>
<dbReference type="SMART" id="SM00409">
    <property type="entry name" value="IG"/>
    <property type="match status" value="3"/>
</dbReference>
<feature type="region of interest" description="Disordered" evidence="4">
    <location>
        <begin position="481"/>
        <end position="508"/>
    </location>
</feature>
<dbReference type="InterPro" id="IPR003961">
    <property type="entry name" value="FN3_dom"/>
</dbReference>
<keyword evidence="3" id="KW-0393">Immunoglobulin domain</keyword>
<dbReference type="InterPro" id="IPR003599">
    <property type="entry name" value="Ig_sub"/>
</dbReference>
<organism evidence="7 8">
    <name type="scientific">Vespula pensylvanica</name>
    <name type="common">Western yellow jacket</name>
    <name type="synonym">Wasp</name>
    <dbReference type="NCBI Taxonomy" id="30213"/>
    <lineage>
        <taxon>Eukaryota</taxon>
        <taxon>Metazoa</taxon>
        <taxon>Ecdysozoa</taxon>
        <taxon>Arthropoda</taxon>
        <taxon>Hexapoda</taxon>
        <taxon>Insecta</taxon>
        <taxon>Pterygota</taxon>
        <taxon>Neoptera</taxon>
        <taxon>Endopterygota</taxon>
        <taxon>Hymenoptera</taxon>
        <taxon>Apocrita</taxon>
        <taxon>Aculeata</taxon>
        <taxon>Vespoidea</taxon>
        <taxon>Vespidae</taxon>
        <taxon>Vespinae</taxon>
        <taxon>Vespula</taxon>
    </lineage>
</organism>
<dbReference type="InterPro" id="IPR036179">
    <property type="entry name" value="Ig-like_dom_sf"/>
</dbReference>
<dbReference type="AlphaFoldDB" id="A0A834UFX1"/>
<dbReference type="InterPro" id="IPR013098">
    <property type="entry name" value="Ig_I-set"/>
</dbReference>
<dbReference type="InterPro" id="IPR003598">
    <property type="entry name" value="Ig_sub2"/>
</dbReference>
<dbReference type="CDD" id="cd00063">
    <property type="entry name" value="FN3"/>
    <property type="match status" value="1"/>
</dbReference>
<dbReference type="EMBL" id="JACSDY010000002">
    <property type="protein sequence ID" value="KAF7435875.1"/>
    <property type="molecule type" value="Genomic_DNA"/>
</dbReference>
<keyword evidence="8" id="KW-1185">Reference proteome</keyword>
<dbReference type="GO" id="GO:0007156">
    <property type="term" value="P:homophilic cell adhesion via plasma membrane adhesion molecules"/>
    <property type="evidence" value="ECO:0007669"/>
    <property type="project" value="TreeGrafter"/>
</dbReference>
<keyword evidence="2" id="KW-1015">Disulfide bond</keyword>
<comment type="caution">
    <text evidence="7">The sequence shown here is derived from an EMBL/GenBank/DDBJ whole genome shotgun (WGS) entry which is preliminary data.</text>
</comment>
<evidence type="ECO:0000313" key="7">
    <source>
        <dbReference type="EMBL" id="KAF7435875.1"/>
    </source>
</evidence>
<evidence type="ECO:0000313" key="8">
    <source>
        <dbReference type="Proteomes" id="UP000600918"/>
    </source>
</evidence>
<gene>
    <name evidence="7" type="ORF">H0235_004066</name>
</gene>
<dbReference type="PROSITE" id="PS50835">
    <property type="entry name" value="IG_LIKE"/>
    <property type="match status" value="3"/>
</dbReference>
<dbReference type="Pfam" id="PF07679">
    <property type="entry name" value="I-set"/>
    <property type="match status" value="1"/>
</dbReference>
<feature type="compositionally biased region" description="Acidic residues" evidence="4">
    <location>
        <begin position="57"/>
        <end position="85"/>
    </location>
</feature>
<dbReference type="Pfam" id="PF13927">
    <property type="entry name" value="Ig_3"/>
    <property type="match status" value="2"/>
</dbReference>
<dbReference type="CDD" id="cd00096">
    <property type="entry name" value="Ig"/>
    <property type="match status" value="1"/>
</dbReference>
<dbReference type="InterPro" id="IPR050958">
    <property type="entry name" value="Cell_Adh-Cytoskel_Orgn"/>
</dbReference>
<dbReference type="InterPro" id="IPR007110">
    <property type="entry name" value="Ig-like_dom"/>
</dbReference>
<feature type="domain" description="Ig-like" evidence="5">
    <location>
        <begin position="88"/>
        <end position="177"/>
    </location>
</feature>
<evidence type="ECO:0000256" key="2">
    <source>
        <dbReference type="ARBA" id="ARBA00023157"/>
    </source>
</evidence>
<dbReference type="InterPro" id="IPR036116">
    <property type="entry name" value="FN3_sf"/>
</dbReference>
<dbReference type="GO" id="GO:0005886">
    <property type="term" value="C:plasma membrane"/>
    <property type="evidence" value="ECO:0007669"/>
    <property type="project" value="TreeGrafter"/>
</dbReference>
<name>A0A834UFX1_VESPE</name>
<evidence type="ECO:0000259" key="6">
    <source>
        <dbReference type="PROSITE" id="PS50853"/>
    </source>
</evidence>
<proteinExistence type="predicted"/>
<dbReference type="PROSITE" id="PS50853">
    <property type="entry name" value="FN3"/>
    <property type="match status" value="1"/>
</dbReference>